<gene>
    <name evidence="2" type="ORF">ISP17_11295</name>
</gene>
<dbReference type="EMBL" id="JADIKM010000003">
    <property type="protein sequence ID" value="MFK2904551.1"/>
    <property type="molecule type" value="Genomic_DNA"/>
</dbReference>
<protein>
    <submittedName>
        <fullName evidence="2">Uncharacterized protein</fullName>
    </submittedName>
</protein>
<dbReference type="RefSeq" id="WP_404633175.1">
    <property type="nucleotide sequence ID" value="NZ_JADIKM010000003.1"/>
</dbReference>
<name>A0ABW8JWN7_9GAMM</name>
<evidence type="ECO:0000256" key="1">
    <source>
        <dbReference type="SAM" id="MobiDB-lite"/>
    </source>
</evidence>
<evidence type="ECO:0000313" key="3">
    <source>
        <dbReference type="Proteomes" id="UP001620460"/>
    </source>
</evidence>
<organism evidence="2 3">
    <name type="scientific">Dyella ginsengisoli</name>
    <dbReference type="NCBI Taxonomy" id="363848"/>
    <lineage>
        <taxon>Bacteria</taxon>
        <taxon>Pseudomonadati</taxon>
        <taxon>Pseudomonadota</taxon>
        <taxon>Gammaproteobacteria</taxon>
        <taxon>Lysobacterales</taxon>
        <taxon>Rhodanobacteraceae</taxon>
        <taxon>Dyella</taxon>
    </lineage>
</organism>
<sequence length="81" mass="8807">MSALPHIGRTLRQRHRAPAQQAAPTAAERDLQSAIDRARHACMFAAPDDAARMARDRLAPARLARAARLAAIVTLLLWSAT</sequence>
<comment type="caution">
    <text evidence="2">The sequence shown here is derived from an EMBL/GenBank/DDBJ whole genome shotgun (WGS) entry which is preliminary data.</text>
</comment>
<feature type="region of interest" description="Disordered" evidence="1">
    <location>
        <begin position="1"/>
        <end position="27"/>
    </location>
</feature>
<accession>A0ABW8JWN7</accession>
<keyword evidence="3" id="KW-1185">Reference proteome</keyword>
<reference evidence="2 3" key="1">
    <citation type="submission" date="2020-10" db="EMBL/GenBank/DDBJ databases">
        <title>Phylogeny of dyella-like bacteria.</title>
        <authorList>
            <person name="Fu J."/>
        </authorList>
    </citation>
    <scope>NUCLEOTIDE SEQUENCE [LARGE SCALE GENOMIC DNA]</scope>
    <source>
        <strain evidence="2 3">Gsoil3046</strain>
    </source>
</reference>
<dbReference type="Proteomes" id="UP001620460">
    <property type="component" value="Unassembled WGS sequence"/>
</dbReference>
<evidence type="ECO:0000313" key="2">
    <source>
        <dbReference type="EMBL" id="MFK2904551.1"/>
    </source>
</evidence>
<proteinExistence type="predicted"/>